<evidence type="ECO:0008006" key="4">
    <source>
        <dbReference type="Google" id="ProtNLM"/>
    </source>
</evidence>
<dbReference type="Proteomes" id="UP001217417">
    <property type="component" value="Unassembled WGS sequence"/>
</dbReference>
<dbReference type="AlphaFoldDB" id="A0AAD7QWE7"/>
<dbReference type="EMBL" id="JARPMG010000002">
    <property type="protein sequence ID" value="KAJ8102718.1"/>
    <property type="molecule type" value="Genomic_DNA"/>
</dbReference>
<feature type="signal peptide" evidence="1">
    <location>
        <begin position="1"/>
        <end position="23"/>
    </location>
</feature>
<protein>
    <recommendedName>
        <fullName evidence="4">Secreted protein</fullName>
    </recommendedName>
</protein>
<evidence type="ECO:0000313" key="3">
    <source>
        <dbReference type="Proteomes" id="UP001217417"/>
    </source>
</evidence>
<keyword evidence="1" id="KW-0732">Signal</keyword>
<evidence type="ECO:0000313" key="2">
    <source>
        <dbReference type="EMBL" id="KAJ8102718.1"/>
    </source>
</evidence>
<organism evidence="2 3">
    <name type="scientific">Lipomyces tetrasporus</name>
    <dbReference type="NCBI Taxonomy" id="54092"/>
    <lineage>
        <taxon>Eukaryota</taxon>
        <taxon>Fungi</taxon>
        <taxon>Dikarya</taxon>
        <taxon>Ascomycota</taxon>
        <taxon>Saccharomycotina</taxon>
        <taxon>Lipomycetes</taxon>
        <taxon>Lipomycetales</taxon>
        <taxon>Lipomycetaceae</taxon>
        <taxon>Lipomyces</taxon>
    </lineage>
</organism>
<evidence type="ECO:0000256" key="1">
    <source>
        <dbReference type="SAM" id="SignalP"/>
    </source>
</evidence>
<proteinExistence type="predicted"/>
<gene>
    <name evidence="2" type="ORF">POJ06DRAFT_245445</name>
</gene>
<keyword evidence="3" id="KW-1185">Reference proteome</keyword>
<dbReference type="RefSeq" id="XP_056046168.1">
    <property type="nucleotide sequence ID" value="XM_056186654.1"/>
</dbReference>
<reference evidence="2" key="1">
    <citation type="submission" date="2023-03" db="EMBL/GenBank/DDBJ databases">
        <title>Near-Complete genome sequence of Lipomyces tetrasporous NRRL Y-64009, an oleaginous yeast capable of growing on lignocellulosic hydrolysates.</title>
        <authorList>
            <consortium name="Lawrence Berkeley National Laboratory"/>
            <person name="Jagtap S.S."/>
            <person name="Liu J.-J."/>
            <person name="Walukiewicz H.E."/>
            <person name="Pangilinan J."/>
            <person name="Lipzen A."/>
            <person name="Ahrendt S."/>
            <person name="Koriabine M."/>
            <person name="Cobaugh K."/>
            <person name="Salamov A."/>
            <person name="Yoshinaga Y."/>
            <person name="Ng V."/>
            <person name="Daum C."/>
            <person name="Grigoriev I.V."/>
            <person name="Slininger P.J."/>
            <person name="Dien B.S."/>
            <person name="Jin Y.-S."/>
            <person name="Rao C.V."/>
        </authorList>
    </citation>
    <scope>NUCLEOTIDE SEQUENCE</scope>
    <source>
        <strain evidence="2">NRRL Y-64009</strain>
    </source>
</reference>
<sequence length="81" mass="9078">MRGLVSYSLYVFCLCLARNGARAQEPEISPVAVVHLISGSASRWFSRLGSRIATGFRRSFLLAFYRWCVPVSLVLTATHRT</sequence>
<name>A0AAD7QWE7_9ASCO</name>
<comment type="caution">
    <text evidence="2">The sequence shown here is derived from an EMBL/GenBank/DDBJ whole genome shotgun (WGS) entry which is preliminary data.</text>
</comment>
<accession>A0AAD7QWE7</accession>
<dbReference type="GeneID" id="80881820"/>
<feature type="chain" id="PRO_5041953596" description="Secreted protein" evidence="1">
    <location>
        <begin position="24"/>
        <end position="81"/>
    </location>
</feature>